<proteinExistence type="predicted"/>
<dbReference type="EMBL" id="FOYL01000017">
    <property type="protein sequence ID" value="SFR29145.1"/>
    <property type="molecule type" value="Genomic_DNA"/>
</dbReference>
<dbReference type="Proteomes" id="UP000198583">
    <property type="component" value="Unassembled WGS sequence"/>
</dbReference>
<accession>A0A1I6FGU6</accession>
<dbReference type="Pfam" id="PF06224">
    <property type="entry name" value="AlkZ-like"/>
    <property type="match status" value="1"/>
</dbReference>
<protein>
    <submittedName>
        <fullName evidence="1">Winged helix DNA-binding domain-containing protein</fullName>
    </submittedName>
</protein>
<dbReference type="GO" id="GO:0003677">
    <property type="term" value="F:DNA binding"/>
    <property type="evidence" value="ECO:0007669"/>
    <property type="project" value="UniProtKB-KW"/>
</dbReference>
<gene>
    <name evidence="1" type="ORF">SAMN04488564_11769</name>
</gene>
<sequence length="393" mass="43322">MPLKIDVEQRRARLGVRHHLAVAATTASEAIAGVVALHATDPATVYLSAAARLGRPGGPDVERALYQERTGLRLLGMRRTVFVTDLETAALVQHGCSADVAARHRRLLEKELGQQGYPENVPEPATWLAEVETAVEAALHSLGSATATQLAGAEPRLRQRLQMYKGKPYEVISNVTSRVLFQLAADGRIVRGRPRGTWLSTQYVWHPLREWIPDGLKSWEPDAARTELARLWLRAYGPAPVSDLRWWMGWTIGQTRKALAGVATVEVDLDGVTGLVLADDLEPVDSPEPWAALLPSLDPTSMGWQDRGWFLGEHQEALFDRAGNIGPTVWVNGRIVGGWAQRATSEVVHRLLENVSSQEQKLVDEAVGHCTTWLGGTRVIPRMRTPLERELAT</sequence>
<organism evidence="1 2">
    <name type="scientific">Lentzea waywayandensis</name>
    <dbReference type="NCBI Taxonomy" id="84724"/>
    <lineage>
        <taxon>Bacteria</taxon>
        <taxon>Bacillati</taxon>
        <taxon>Actinomycetota</taxon>
        <taxon>Actinomycetes</taxon>
        <taxon>Pseudonocardiales</taxon>
        <taxon>Pseudonocardiaceae</taxon>
        <taxon>Lentzea</taxon>
    </lineage>
</organism>
<keyword evidence="2" id="KW-1185">Reference proteome</keyword>
<keyword evidence="1" id="KW-0238">DNA-binding</keyword>
<reference evidence="2" key="1">
    <citation type="submission" date="2016-10" db="EMBL/GenBank/DDBJ databases">
        <authorList>
            <person name="Varghese N."/>
            <person name="Submissions S."/>
        </authorList>
    </citation>
    <scope>NUCLEOTIDE SEQUENCE [LARGE SCALE GENOMIC DNA]</scope>
    <source>
        <strain evidence="2">DSM 44232</strain>
    </source>
</reference>
<evidence type="ECO:0000313" key="2">
    <source>
        <dbReference type="Proteomes" id="UP000198583"/>
    </source>
</evidence>
<dbReference type="InterPro" id="IPR009351">
    <property type="entry name" value="AlkZ-like"/>
</dbReference>
<dbReference type="PANTHER" id="PTHR38479:SF2">
    <property type="entry name" value="WINGED HELIX DNA-BINDING DOMAIN-CONTAINING PROTEIN"/>
    <property type="match status" value="1"/>
</dbReference>
<dbReference type="RefSeq" id="WP_093605588.1">
    <property type="nucleotide sequence ID" value="NZ_FOYL01000017.1"/>
</dbReference>
<evidence type="ECO:0000313" key="1">
    <source>
        <dbReference type="EMBL" id="SFR29145.1"/>
    </source>
</evidence>
<name>A0A1I6FGU6_9PSEU</name>
<dbReference type="AlphaFoldDB" id="A0A1I6FGU6"/>
<dbReference type="OrthoDB" id="9148135at2"/>
<dbReference type="PANTHER" id="PTHR38479">
    <property type="entry name" value="LMO0824 PROTEIN"/>
    <property type="match status" value="1"/>
</dbReference>
<dbReference type="STRING" id="84724.SAMN04488564_11769"/>